<sequence length="92" mass="10838">MLAKKQIKLTPKKITNWLTVIIVFLTMIILIIVFIFLYKNFYQTINQTNEILILREKVALDTVNIEQFNIIFDKLTKKIAPKELGNIISPFR</sequence>
<protein>
    <submittedName>
        <fullName evidence="2">Uncharacterized protein</fullName>
    </submittedName>
</protein>
<organism evidence="2 3">
    <name type="scientific">Candidatus Falkowbacteria bacterium RIFCSPLOWO2_02_FULL_45_21</name>
    <dbReference type="NCBI Taxonomy" id="1797989"/>
    <lineage>
        <taxon>Bacteria</taxon>
        <taxon>Candidatus Falkowiibacteriota</taxon>
    </lineage>
</organism>
<dbReference type="AlphaFoldDB" id="A0A1F5SAY5"/>
<dbReference type="STRING" id="1797989.A3H66_01240"/>
<evidence type="ECO:0000313" key="2">
    <source>
        <dbReference type="EMBL" id="OGF23885.1"/>
    </source>
</evidence>
<keyword evidence="1" id="KW-0472">Membrane</keyword>
<gene>
    <name evidence="2" type="ORF">A3H66_01240</name>
</gene>
<proteinExistence type="predicted"/>
<keyword evidence="1" id="KW-0812">Transmembrane</keyword>
<accession>A0A1F5SAY5</accession>
<feature type="transmembrane region" description="Helical" evidence="1">
    <location>
        <begin position="14"/>
        <end position="38"/>
    </location>
</feature>
<evidence type="ECO:0000256" key="1">
    <source>
        <dbReference type="SAM" id="Phobius"/>
    </source>
</evidence>
<evidence type="ECO:0000313" key="3">
    <source>
        <dbReference type="Proteomes" id="UP000178783"/>
    </source>
</evidence>
<keyword evidence="1" id="KW-1133">Transmembrane helix</keyword>
<comment type="caution">
    <text evidence="2">The sequence shown here is derived from an EMBL/GenBank/DDBJ whole genome shotgun (WGS) entry which is preliminary data.</text>
</comment>
<reference evidence="2 3" key="1">
    <citation type="journal article" date="2016" name="Nat. Commun.">
        <title>Thousands of microbial genomes shed light on interconnected biogeochemical processes in an aquifer system.</title>
        <authorList>
            <person name="Anantharaman K."/>
            <person name="Brown C.T."/>
            <person name="Hug L.A."/>
            <person name="Sharon I."/>
            <person name="Castelle C.J."/>
            <person name="Probst A.J."/>
            <person name="Thomas B.C."/>
            <person name="Singh A."/>
            <person name="Wilkins M.J."/>
            <person name="Karaoz U."/>
            <person name="Brodie E.L."/>
            <person name="Williams K.H."/>
            <person name="Hubbard S.S."/>
            <person name="Banfield J.F."/>
        </authorList>
    </citation>
    <scope>NUCLEOTIDE SEQUENCE [LARGE SCALE GENOMIC DNA]</scope>
</reference>
<name>A0A1F5SAY5_9BACT</name>
<dbReference type="EMBL" id="MFFW01000047">
    <property type="protein sequence ID" value="OGF23885.1"/>
    <property type="molecule type" value="Genomic_DNA"/>
</dbReference>
<dbReference type="Proteomes" id="UP000178783">
    <property type="component" value="Unassembled WGS sequence"/>
</dbReference>